<feature type="region of interest" description="Disordered" evidence="1">
    <location>
        <begin position="33"/>
        <end position="56"/>
    </location>
</feature>
<dbReference type="RefSeq" id="WP_143904547.1">
    <property type="nucleotide sequence ID" value="NZ_VJOL01000104.1"/>
</dbReference>
<feature type="compositionally biased region" description="Low complexity" evidence="1">
    <location>
        <begin position="253"/>
        <end position="267"/>
    </location>
</feature>
<sequence>MATLLLALAWWRIRQRRRAAADAAAPHVDAVGQTVDTEDEAPASSMMYSPSQLDAGGDVDPVAEADVYLAYGRDQQAEEILLEGLRLHPDRLPVRLKLLEIYAQRRDVERFAAGAHELHTLTDGQGPEWERACELGQALDPDNPLYRPARGTAATGAAAGVAASATDAALRTAAAAPADVPELDLRFDAPQAPVQASPPPPPADDTVDLDFDLDLTAPAAEAEATTPAAQPSAEPTRAPADEGLDFDLDLTTPAAPAVAEAPAGLPPSLEGLSLDLPGDEPPAAESDAGAATAAAEPPGDDLSSLEVAEGLGEADPLETKLSLAREFEAIGDIDGARTLAEEVVAEASGELQERARAFLAQLA</sequence>
<feature type="region of interest" description="Disordered" evidence="1">
    <location>
        <begin position="221"/>
        <end position="304"/>
    </location>
</feature>
<feature type="compositionally biased region" description="Low complexity" evidence="1">
    <location>
        <begin position="221"/>
        <end position="236"/>
    </location>
</feature>
<gene>
    <name evidence="2" type="ORF">Tther_02582</name>
</gene>
<keyword evidence="3" id="KW-1185">Reference proteome</keyword>
<dbReference type="EMBL" id="VJOL01000104">
    <property type="protein sequence ID" value="TSE26065.1"/>
    <property type="molecule type" value="Genomic_DNA"/>
</dbReference>
<organism evidence="2 3">
    <name type="scientific">Tepidimonas thermarum</name>
    <dbReference type="NCBI Taxonomy" id="335431"/>
    <lineage>
        <taxon>Bacteria</taxon>
        <taxon>Pseudomonadati</taxon>
        <taxon>Pseudomonadota</taxon>
        <taxon>Betaproteobacteria</taxon>
        <taxon>Burkholderiales</taxon>
        <taxon>Tepidimonas</taxon>
    </lineage>
</organism>
<proteinExistence type="predicted"/>
<protein>
    <submittedName>
        <fullName evidence="2">Uncharacterized protein</fullName>
    </submittedName>
</protein>
<dbReference type="InterPro" id="IPR038440">
    <property type="entry name" value="FimV_C_sf"/>
</dbReference>
<dbReference type="OrthoDB" id="5298707at2"/>
<evidence type="ECO:0000256" key="1">
    <source>
        <dbReference type="SAM" id="MobiDB-lite"/>
    </source>
</evidence>
<dbReference type="Proteomes" id="UP000318542">
    <property type="component" value="Unassembled WGS sequence"/>
</dbReference>
<dbReference type="InterPro" id="IPR020011">
    <property type="entry name" value="FimV_C"/>
</dbReference>
<comment type="caution">
    <text evidence="2">The sequence shown here is derived from an EMBL/GenBank/DDBJ whole genome shotgun (WGS) entry which is preliminary data.</text>
</comment>
<evidence type="ECO:0000313" key="2">
    <source>
        <dbReference type="EMBL" id="TSE26065.1"/>
    </source>
</evidence>
<dbReference type="NCBIfam" id="TIGR03504">
    <property type="entry name" value="FimV_Cterm"/>
    <property type="match status" value="1"/>
</dbReference>
<dbReference type="AlphaFoldDB" id="A0A554WR72"/>
<evidence type="ECO:0000313" key="3">
    <source>
        <dbReference type="Proteomes" id="UP000318542"/>
    </source>
</evidence>
<dbReference type="Gene3D" id="1.20.58.2200">
    <property type="match status" value="1"/>
</dbReference>
<feature type="compositionally biased region" description="Low complexity" evidence="1">
    <location>
        <begin position="281"/>
        <end position="301"/>
    </location>
</feature>
<accession>A0A554WR72</accession>
<reference evidence="2 3" key="1">
    <citation type="submission" date="2019-07" db="EMBL/GenBank/DDBJ databases">
        <title>Tepidimonas thermarum AA-1 draft genome.</title>
        <authorList>
            <person name="Da Costa M.S."/>
            <person name="Froufe H.J.C."/>
            <person name="Egas C."/>
            <person name="Albuquerque L."/>
        </authorList>
    </citation>
    <scope>NUCLEOTIDE SEQUENCE [LARGE SCALE GENOMIC DNA]</scope>
    <source>
        <strain evidence="2 3">AA-1</strain>
    </source>
</reference>
<name>A0A554WR72_9BURK</name>